<dbReference type="FunFam" id="3.90.190.10:FF:000092">
    <property type="entry name" value="Tyrosine-protein phosphatase 69D"/>
    <property type="match status" value="1"/>
</dbReference>
<dbReference type="Gene3D" id="3.90.190.10">
    <property type="entry name" value="Protein tyrosine phosphatase superfamily"/>
    <property type="match status" value="2"/>
</dbReference>
<evidence type="ECO:0000259" key="20">
    <source>
        <dbReference type="PROSITE" id="PS50853"/>
    </source>
</evidence>
<dbReference type="SMART" id="SM00404">
    <property type="entry name" value="PTPc_motif"/>
    <property type="match status" value="2"/>
</dbReference>
<comment type="subcellular location">
    <subcellularLocation>
        <location evidence="1">Membrane</location>
        <topology evidence="1">Single-pass membrane protein</topology>
    </subcellularLocation>
</comment>
<evidence type="ECO:0000256" key="9">
    <source>
        <dbReference type="ARBA" id="ARBA00022989"/>
    </source>
</evidence>
<evidence type="ECO:0000256" key="15">
    <source>
        <dbReference type="SAM" id="Phobius"/>
    </source>
</evidence>
<dbReference type="Pfam" id="PF00041">
    <property type="entry name" value="fn3"/>
    <property type="match status" value="2"/>
</dbReference>
<dbReference type="InterPro" id="IPR007110">
    <property type="entry name" value="Ig-like_dom"/>
</dbReference>
<dbReference type="OrthoDB" id="6058203at2759"/>
<dbReference type="InterPro" id="IPR036179">
    <property type="entry name" value="Ig-like_dom_sf"/>
</dbReference>
<dbReference type="InterPro" id="IPR036116">
    <property type="entry name" value="FN3_sf"/>
</dbReference>
<evidence type="ECO:0000256" key="6">
    <source>
        <dbReference type="ARBA" id="ARBA00022737"/>
    </source>
</evidence>
<evidence type="ECO:0000256" key="12">
    <source>
        <dbReference type="ARBA" id="ARBA00023170"/>
    </source>
</evidence>
<keyword evidence="8" id="KW-0904">Protein phosphatase</keyword>
<dbReference type="FunFam" id="3.90.190.10:FF:000102">
    <property type="entry name" value="Receptor-type tyrosine-protein phosphatase"/>
    <property type="match status" value="1"/>
</dbReference>
<evidence type="ECO:0000256" key="1">
    <source>
        <dbReference type="ARBA" id="ARBA00004167"/>
    </source>
</evidence>
<evidence type="ECO:0000313" key="22">
    <source>
        <dbReference type="Proteomes" id="UP001153712"/>
    </source>
</evidence>
<dbReference type="EMBL" id="OU900103">
    <property type="protein sequence ID" value="CAG9855472.1"/>
    <property type="molecule type" value="Genomic_DNA"/>
</dbReference>
<dbReference type="InterPro" id="IPR003961">
    <property type="entry name" value="FN3_dom"/>
</dbReference>
<dbReference type="InterPro" id="IPR003595">
    <property type="entry name" value="Tyr_Pase_cat"/>
</dbReference>
<keyword evidence="9 15" id="KW-1133">Transmembrane helix</keyword>
<comment type="catalytic activity">
    <reaction evidence="14">
        <text>O-phospho-L-tyrosyl-[protein] + H2O = L-tyrosyl-[protein] + phosphate</text>
        <dbReference type="Rhea" id="RHEA:10684"/>
        <dbReference type="Rhea" id="RHEA-COMP:10136"/>
        <dbReference type="Rhea" id="RHEA-COMP:20101"/>
        <dbReference type="ChEBI" id="CHEBI:15377"/>
        <dbReference type="ChEBI" id="CHEBI:43474"/>
        <dbReference type="ChEBI" id="CHEBI:46858"/>
        <dbReference type="ChEBI" id="CHEBI:61978"/>
        <dbReference type="EC" id="3.1.3.48"/>
    </reaction>
</comment>
<dbReference type="PANTHER" id="PTHR19134">
    <property type="entry name" value="RECEPTOR-TYPE TYROSINE-PROTEIN PHOSPHATASE"/>
    <property type="match status" value="1"/>
</dbReference>
<dbReference type="PROSITE" id="PS50853">
    <property type="entry name" value="FN3"/>
    <property type="match status" value="3"/>
</dbReference>
<dbReference type="PROSITE" id="PS50835">
    <property type="entry name" value="IG_LIKE"/>
    <property type="match status" value="1"/>
</dbReference>
<dbReference type="SMART" id="SM00194">
    <property type="entry name" value="PTPc"/>
    <property type="match status" value="2"/>
</dbReference>
<keyword evidence="13" id="KW-0393">Immunoglobulin domain</keyword>
<sequence length="1398" mass="160327">MLCQAHYPYVLFLFYLFLTYRIVKSNPADEEDKDLNITIEVLKHELPNQLPLGDNITIICKTKWMSSEMMWTFNDKNVSEQAGFKLEMESENINKESGNKFEVSILHILRIGFDHVGNYKCHAVLKRNDTDMDLDFGQIFLNVTLPARVVQMSKPTYTKVHETVEIFSIVEGYPIEEIKWFKDNEPLTDFTWNVKDINITHKNTSLKFEVAKKDNGTYACLAVTPTSQARNSTDVLVLDKPQIALDFIKPIGVNKIYFNWTLNDGNSPNDLKYIIQYKSEEDEGWIYCQTMINASSTSIVLTVRNDTSSKKNSSYTIRIKATNSQGESMYSTSNSIQLLDEEPIVIPEVTVTGVTSSSITIKWTPPPEKFKDHIHYYQLILRSYHTPEKFEAVQPAIKDYLYMFSELDSATTYNFQVAACSDYSKECGPMSQLVNGTTMDGTAGPPSNASIECRFDNISHTNFVFVSWQPPIEPHGTIQSYSVTLEGSAAFINDLGQLESLTWGPKSTSIREITLNARFNDVSANTNYTVRLSGVTRLRKNGQSVTLNCTMPPTLPNKQKLARLHWNKMEEQGKWMFKLFMPRISERNGPICCYRIYLVRMEDQQKLSDLPNPEDLTIMSYQEAHRTPKGGAYVAEMFTSSSFHNEIFLGDEQVYNITNTQCDECIGLRPYNTPREEKIKNITTNLANRIRRNEILTDPLPPYDGTLDISSNYTGFVEIIVHGDGQSQFLAAYSNYLDMMNPGPEVVAAPAAGTLSLIVKILCVLVVVILILLGALCILHRYTKQAHAQAVEMITFRTSLRGLGGRQRLVSLNPPDMCPISKSELVSAYIEHHRDSDYGFQQEFELLPDRFSDRTTRASDARENVYKNRYPDIKAYDQTRVKLSQVDSIAGSDYINANYVMGYKERKKFICAQGPMDTTVNEFWRMIWEQHLELILMLTNLEEYSKTKCSKYWPDKADGDKIFGEITVTHLLETRYSDYIVRELKIIRSSNGKELEERNIVQYHYLVWKDFMAPEHPNGIIKFIKRVNEAYSVEKGSILVHCSAGVGRTGTLVALDCLIHQLKEEGHVSIFNTICDLRHQRNFLVQSLKQYIFIYRALMEVSQYGDTEINSNELKSTLDRLRQCDNGRTKCKLEEEFENIINAFEDRKSCSVASGEENREKNRCDSILPYDRNRVILTPLSGKEHSTYINATFIEGYDNSESFIITQDPIESTINDFWRMVSEQGISVIVMLSEVGEGKCPRYWPEEETYYDHINVRYVQAESCPYYTRREMIIKSRNGEDQKVTHLQYHGWPTVDGEVPEVTRGLIELVDFSQTVLIRNGCSPSMIIHCNLGSDRSSMFVGLSILVQQLRTERRVDIFTITRKLRSQRQAMINSYAQYEFLHRAIVNYAELHGLCEI</sequence>
<dbReference type="EC" id="3.1.3.48" evidence="3"/>
<keyword evidence="7" id="KW-0378">Hydrolase</keyword>
<dbReference type="CDD" id="cd00063">
    <property type="entry name" value="FN3"/>
    <property type="match status" value="3"/>
</dbReference>
<evidence type="ECO:0000313" key="21">
    <source>
        <dbReference type="EMBL" id="CAG9855472.1"/>
    </source>
</evidence>
<feature type="domain" description="Fibronectin type-III" evidence="20">
    <location>
        <begin position="345"/>
        <end position="441"/>
    </location>
</feature>
<dbReference type="InterPro" id="IPR050348">
    <property type="entry name" value="Protein-Tyr_Phosphatase"/>
</dbReference>
<evidence type="ECO:0000259" key="18">
    <source>
        <dbReference type="PROSITE" id="PS50056"/>
    </source>
</evidence>
<dbReference type="SUPFAM" id="SSF49265">
    <property type="entry name" value="Fibronectin type III"/>
    <property type="match status" value="2"/>
</dbReference>
<dbReference type="InterPro" id="IPR003598">
    <property type="entry name" value="Ig_sub2"/>
</dbReference>
<feature type="chain" id="PRO_5040178168" description="protein-tyrosine-phosphatase" evidence="16">
    <location>
        <begin position="26"/>
        <end position="1398"/>
    </location>
</feature>
<evidence type="ECO:0000256" key="3">
    <source>
        <dbReference type="ARBA" id="ARBA00013064"/>
    </source>
</evidence>
<dbReference type="GO" id="GO:0005001">
    <property type="term" value="F:transmembrane receptor protein tyrosine phosphatase activity"/>
    <property type="evidence" value="ECO:0007669"/>
    <property type="project" value="UniProtKB-ARBA"/>
</dbReference>
<dbReference type="Proteomes" id="UP001153712">
    <property type="component" value="Chromosome 10"/>
</dbReference>
<dbReference type="PANTHER" id="PTHR19134:SF495">
    <property type="entry name" value="TYROSINE-PROTEIN PHOSPHATASE 69D"/>
    <property type="match status" value="1"/>
</dbReference>
<feature type="transmembrane region" description="Helical" evidence="15">
    <location>
        <begin position="757"/>
        <end position="779"/>
    </location>
</feature>
<dbReference type="GO" id="GO:0009653">
    <property type="term" value="P:anatomical structure morphogenesis"/>
    <property type="evidence" value="ECO:0007669"/>
    <property type="project" value="UniProtKB-ARBA"/>
</dbReference>
<keyword evidence="12" id="KW-0675">Receptor</keyword>
<feature type="signal peptide" evidence="16">
    <location>
        <begin position="1"/>
        <end position="25"/>
    </location>
</feature>
<dbReference type="GO" id="GO:0048666">
    <property type="term" value="P:neuron development"/>
    <property type="evidence" value="ECO:0007669"/>
    <property type="project" value="UniProtKB-ARBA"/>
</dbReference>
<gene>
    <name evidence="21" type="ORF">PHYEVI_LOCUS1921</name>
</gene>
<feature type="domain" description="Tyrosine specific protein phosphatases" evidence="18">
    <location>
        <begin position="1021"/>
        <end position="1092"/>
    </location>
</feature>
<evidence type="ECO:0000256" key="8">
    <source>
        <dbReference type="ARBA" id="ARBA00022912"/>
    </source>
</evidence>
<dbReference type="PROSITE" id="PS50056">
    <property type="entry name" value="TYR_PHOSPHATASE_2"/>
    <property type="match status" value="2"/>
</dbReference>
<feature type="domain" description="Tyrosine-protein phosphatase" evidence="17">
    <location>
        <begin position="1133"/>
        <end position="1389"/>
    </location>
</feature>
<evidence type="ECO:0000256" key="14">
    <source>
        <dbReference type="ARBA" id="ARBA00051722"/>
    </source>
</evidence>
<dbReference type="SMART" id="SM00409">
    <property type="entry name" value="IG"/>
    <property type="match status" value="2"/>
</dbReference>
<dbReference type="SMART" id="SM00408">
    <property type="entry name" value="IGc2"/>
    <property type="match status" value="2"/>
</dbReference>
<evidence type="ECO:0000256" key="16">
    <source>
        <dbReference type="SAM" id="SignalP"/>
    </source>
</evidence>
<evidence type="ECO:0000259" key="19">
    <source>
        <dbReference type="PROSITE" id="PS50835"/>
    </source>
</evidence>
<dbReference type="PRINTS" id="PR00700">
    <property type="entry name" value="PRTYPHPHTASE"/>
</dbReference>
<evidence type="ECO:0000256" key="4">
    <source>
        <dbReference type="ARBA" id="ARBA00022692"/>
    </source>
</evidence>
<evidence type="ECO:0000256" key="7">
    <source>
        <dbReference type="ARBA" id="ARBA00022801"/>
    </source>
</evidence>
<dbReference type="Pfam" id="PF07679">
    <property type="entry name" value="I-set"/>
    <property type="match status" value="1"/>
</dbReference>
<dbReference type="InterPro" id="IPR013783">
    <property type="entry name" value="Ig-like_fold"/>
</dbReference>
<dbReference type="PROSITE" id="PS50055">
    <property type="entry name" value="TYR_PHOSPHATASE_PTP"/>
    <property type="match status" value="2"/>
</dbReference>
<keyword evidence="10 15" id="KW-0472">Membrane</keyword>
<accession>A0A9N9THF5</accession>
<dbReference type="InterPro" id="IPR029021">
    <property type="entry name" value="Prot-tyrosine_phosphatase-like"/>
</dbReference>
<protein>
    <recommendedName>
        <fullName evidence="3">protein-tyrosine-phosphatase</fullName>
        <ecNumber evidence="3">3.1.3.48</ecNumber>
    </recommendedName>
</protein>
<evidence type="ECO:0000259" key="17">
    <source>
        <dbReference type="PROSITE" id="PS50055"/>
    </source>
</evidence>
<feature type="domain" description="Fibronectin type-III" evidence="20">
    <location>
        <begin position="445"/>
        <end position="554"/>
    </location>
</feature>
<keyword evidence="22" id="KW-1185">Reference proteome</keyword>
<feature type="domain" description="Ig-like" evidence="19">
    <location>
        <begin position="146"/>
        <end position="236"/>
    </location>
</feature>
<dbReference type="InterPro" id="IPR000387">
    <property type="entry name" value="Tyr_Pase_dom"/>
</dbReference>
<dbReference type="PROSITE" id="PS00383">
    <property type="entry name" value="TYR_PHOSPHATASE_1"/>
    <property type="match status" value="2"/>
</dbReference>
<dbReference type="GO" id="GO:0016020">
    <property type="term" value="C:membrane"/>
    <property type="evidence" value="ECO:0007669"/>
    <property type="project" value="UniProtKB-SubCell"/>
</dbReference>
<dbReference type="Pfam" id="PF00102">
    <property type="entry name" value="Y_phosphatase"/>
    <property type="match status" value="2"/>
</dbReference>
<dbReference type="SMART" id="SM00060">
    <property type="entry name" value="FN3"/>
    <property type="match status" value="3"/>
</dbReference>
<reference evidence="21" key="1">
    <citation type="submission" date="2022-01" db="EMBL/GenBank/DDBJ databases">
        <authorList>
            <person name="King R."/>
        </authorList>
    </citation>
    <scope>NUCLEOTIDE SEQUENCE</scope>
</reference>
<keyword evidence="11" id="KW-1015">Disulfide bond</keyword>
<dbReference type="InterPro" id="IPR013098">
    <property type="entry name" value="Ig_I-set"/>
</dbReference>
<dbReference type="SUPFAM" id="SSF52799">
    <property type="entry name" value="(Phosphotyrosine protein) phosphatases II"/>
    <property type="match status" value="2"/>
</dbReference>
<dbReference type="Gene3D" id="2.60.40.10">
    <property type="entry name" value="Immunoglobulins"/>
    <property type="match status" value="5"/>
</dbReference>
<name>A0A9N9THF5_PHYSR</name>
<keyword evidence="4 15" id="KW-0812">Transmembrane</keyword>
<comment type="similarity">
    <text evidence="2">Belongs to the protein-tyrosine phosphatase family. Receptor class 2A subfamily.</text>
</comment>
<feature type="domain" description="Tyrosine specific protein phosphatases" evidence="18">
    <location>
        <begin position="1304"/>
        <end position="1380"/>
    </location>
</feature>
<dbReference type="SUPFAM" id="SSF48726">
    <property type="entry name" value="Immunoglobulin"/>
    <property type="match status" value="2"/>
</dbReference>
<evidence type="ECO:0000256" key="13">
    <source>
        <dbReference type="ARBA" id="ARBA00023319"/>
    </source>
</evidence>
<evidence type="ECO:0000256" key="10">
    <source>
        <dbReference type="ARBA" id="ARBA00023136"/>
    </source>
</evidence>
<organism evidence="21 22">
    <name type="scientific">Phyllotreta striolata</name>
    <name type="common">Striped flea beetle</name>
    <name type="synonym">Crioceris striolata</name>
    <dbReference type="NCBI Taxonomy" id="444603"/>
    <lineage>
        <taxon>Eukaryota</taxon>
        <taxon>Metazoa</taxon>
        <taxon>Ecdysozoa</taxon>
        <taxon>Arthropoda</taxon>
        <taxon>Hexapoda</taxon>
        <taxon>Insecta</taxon>
        <taxon>Pterygota</taxon>
        <taxon>Neoptera</taxon>
        <taxon>Endopterygota</taxon>
        <taxon>Coleoptera</taxon>
        <taxon>Polyphaga</taxon>
        <taxon>Cucujiformia</taxon>
        <taxon>Chrysomeloidea</taxon>
        <taxon>Chrysomelidae</taxon>
        <taxon>Galerucinae</taxon>
        <taxon>Alticini</taxon>
        <taxon>Phyllotreta</taxon>
    </lineage>
</organism>
<dbReference type="CDD" id="cd00047">
    <property type="entry name" value="PTPc"/>
    <property type="match status" value="2"/>
</dbReference>
<evidence type="ECO:0000256" key="11">
    <source>
        <dbReference type="ARBA" id="ARBA00023157"/>
    </source>
</evidence>
<dbReference type="InterPro" id="IPR003599">
    <property type="entry name" value="Ig_sub"/>
</dbReference>
<evidence type="ECO:0000256" key="5">
    <source>
        <dbReference type="ARBA" id="ARBA00022729"/>
    </source>
</evidence>
<proteinExistence type="inferred from homology"/>
<dbReference type="InterPro" id="IPR016130">
    <property type="entry name" value="Tyr_Pase_AS"/>
</dbReference>
<evidence type="ECO:0000256" key="2">
    <source>
        <dbReference type="ARBA" id="ARBA00010504"/>
    </source>
</evidence>
<keyword evidence="6" id="KW-0677">Repeat</keyword>
<keyword evidence="5 16" id="KW-0732">Signal</keyword>
<feature type="domain" description="Fibronectin type-III" evidence="20">
    <location>
        <begin position="241"/>
        <end position="341"/>
    </location>
</feature>
<dbReference type="InterPro" id="IPR000242">
    <property type="entry name" value="PTP_cat"/>
</dbReference>
<feature type="domain" description="Tyrosine-protein phosphatase" evidence="17">
    <location>
        <begin position="840"/>
        <end position="1101"/>
    </location>
</feature>